<keyword evidence="2" id="KW-0812">Transmembrane</keyword>
<dbReference type="EMBL" id="CP159290">
    <property type="protein sequence ID" value="XCH30128.1"/>
    <property type="molecule type" value="Genomic_DNA"/>
</dbReference>
<name>A0AAU8FZW5_9MICO</name>
<dbReference type="InterPro" id="IPR002372">
    <property type="entry name" value="PQQ_rpt_dom"/>
</dbReference>
<dbReference type="Gene3D" id="2.130.10.10">
    <property type="entry name" value="YVTN repeat-like/Quinoprotein amine dehydrogenase"/>
    <property type="match status" value="1"/>
</dbReference>
<organism evidence="4">
    <name type="scientific">Cellulosimicrobium sp. ES-005</name>
    <dbReference type="NCBI Taxonomy" id="3163031"/>
    <lineage>
        <taxon>Bacteria</taxon>
        <taxon>Bacillati</taxon>
        <taxon>Actinomycetota</taxon>
        <taxon>Actinomycetes</taxon>
        <taxon>Micrococcales</taxon>
        <taxon>Promicromonosporaceae</taxon>
        <taxon>Cellulosimicrobium</taxon>
    </lineage>
</organism>
<dbReference type="Pfam" id="PF13360">
    <property type="entry name" value="PQQ_2"/>
    <property type="match status" value="1"/>
</dbReference>
<feature type="transmembrane region" description="Helical" evidence="2">
    <location>
        <begin position="109"/>
        <end position="131"/>
    </location>
</feature>
<keyword evidence="2" id="KW-0472">Membrane</keyword>
<evidence type="ECO:0000256" key="1">
    <source>
        <dbReference type="SAM" id="MobiDB-lite"/>
    </source>
</evidence>
<accession>A0AAU8FZW5</accession>
<dbReference type="AlphaFoldDB" id="A0AAU8FZW5"/>
<evidence type="ECO:0000259" key="3">
    <source>
        <dbReference type="Pfam" id="PF13360"/>
    </source>
</evidence>
<gene>
    <name evidence="4" type="ORF">ABRQ22_00080</name>
</gene>
<dbReference type="SUPFAM" id="SSF50998">
    <property type="entry name" value="Quinoprotein alcohol dehydrogenase-like"/>
    <property type="match status" value="1"/>
</dbReference>
<feature type="compositionally biased region" description="Acidic residues" evidence="1">
    <location>
        <begin position="18"/>
        <end position="30"/>
    </location>
</feature>
<evidence type="ECO:0000256" key="2">
    <source>
        <dbReference type="SAM" id="Phobius"/>
    </source>
</evidence>
<protein>
    <submittedName>
        <fullName evidence="4">PQQ-binding-like beta-propeller repeat protein</fullName>
    </submittedName>
</protein>
<sequence length="614" mass="63604">MPLRRRDARDRLTFELVESADADADLEDDAPAWGSATGPGQAPRGGAAGATWPGAVRSGVARPVDLDAAALGPDARDQDAEDAPDGEEPRPAGDGPDGPRAPRRGRRPAMVGAVAAGVALVLGGMLAVDAWHGRAGLDRLRAAPGGVEPLPDAPREQWTADVGLTGGLALLPDSMVTVEDGEAVAVSLDSGEERWRVDVGKDATCGSWLYWLSPSGEPDDTLVCVAPVPEPSGGIVRDGPREVDPMTGRVVATTWTITVVDDDGEVLGQRDASTDGALLTPGPDGSIVRAERVGEVPAGEGAVVEVDDLTGMPNEIPEGRPAVVQVEDALTGDLRWEAELPFVAGSGQCTVWSEADGDETVRADLENLWTAVETRLVRVEGCGVTSWFTPDGTRLDEPDNPVDGVVALVDGTYSRDPTGNDYGWGPSSGTEPTSAPAILGADGSVRWEPPGSVLSPPSTDGRPVPTFVRDGLDLVAFDAEGTELWRTSEQSTPDAVLVAAGGTLVVAHGYGDGALAGVDLTTGGERWSLDREELIAGLEIGAGWSAEVAYTDGSRAILAVSDWEAGTTSLIALDLADGGVAWTAQTTGHDGGSWVAPLQGRLLRMSETEITRLG</sequence>
<feature type="region of interest" description="Disordered" evidence="1">
    <location>
        <begin position="1"/>
        <end position="105"/>
    </location>
</feature>
<dbReference type="InterPro" id="IPR011047">
    <property type="entry name" value="Quinoprotein_ADH-like_sf"/>
</dbReference>
<proteinExistence type="predicted"/>
<feature type="compositionally biased region" description="Low complexity" evidence="1">
    <location>
        <begin position="36"/>
        <end position="51"/>
    </location>
</feature>
<feature type="domain" description="Pyrrolo-quinoline quinone repeat" evidence="3">
    <location>
        <begin position="440"/>
        <end position="529"/>
    </location>
</feature>
<evidence type="ECO:0000313" key="4">
    <source>
        <dbReference type="EMBL" id="XCH30128.1"/>
    </source>
</evidence>
<dbReference type="InterPro" id="IPR015943">
    <property type="entry name" value="WD40/YVTN_repeat-like_dom_sf"/>
</dbReference>
<dbReference type="RefSeq" id="WP_353708138.1">
    <property type="nucleotide sequence ID" value="NZ_CP159290.1"/>
</dbReference>
<keyword evidence="2" id="KW-1133">Transmembrane helix</keyword>
<feature type="compositionally biased region" description="Basic and acidic residues" evidence="1">
    <location>
        <begin position="1"/>
        <end position="13"/>
    </location>
</feature>
<reference evidence="4" key="1">
    <citation type="submission" date="2024-06" db="EMBL/GenBank/DDBJ databases">
        <title>Complete genome sequence of the cellulolytic actinobacterium, Cellulosimicrobium ES-005.</title>
        <authorList>
            <person name="Matthews C.T."/>
            <person name="Underwood K.D."/>
            <person name="Ghanchi K.M."/>
            <person name="Fields S.D."/>
            <person name="Gardner S.G."/>
        </authorList>
    </citation>
    <scope>NUCLEOTIDE SEQUENCE</scope>
    <source>
        <strain evidence="4">ES-005</strain>
    </source>
</reference>